<evidence type="ECO:0000313" key="2">
    <source>
        <dbReference type="Proteomes" id="UP000789702"/>
    </source>
</evidence>
<evidence type="ECO:0000313" key="1">
    <source>
        <dbReference type="EMBL" id="CAG8529965.1"/>
    </source>
</evidence>
<reference evidence="1" key="1">
    <citation type="submission" date="2021-06" db="EMBL/GenBank/DDBJ databases">
        <authorList>
            <person name="Kallberg Y."/>
            <person name="Tangrot J."/>
            <person name="Rosling A."/>
        </authorList>
    </citation>
    <scope>NUCLEOTIDE SEQUENCE</scope>
    <source>
        <strain evidence="1">IL203A</strain>
    </source>
</reference>
<proteinExistence type="predicted"/>
<sequence>CSNKKGKHSKVASVKVFAPDSSYDSYYSDFISDDSQPFATIQDILSTPFTFSIFLSTSSISLNVLFTSFTSSNILPPLPPSDNTSYHEAK</sequence>
<gene>
    <name evidence="1" type="ORF">DHETER_LOCUS4319</name>
</gene>
<keyword evidence="2" id="KW-1185">Reference proteome</keyword>
<protein>
    <submittedName>
        <fullName evidence="1">6676_t:CDS:1</fullName>
    </submittedName>
</protein>
<organism evidence="1 2">
    <name type="scientific">Dentiscutata heterogama</name>
    <dbReference type="NCBI Taxonomy" id="1316150"/>
    <lineage>
        <taxon>Eukaryota</taxon>
        <taxon>Fungi</taxon>
        <taxon>Fungi incertae sedis</taxon>
        <taxon>Mucoromycota</taxon>
        <taxon>Glomeromycotina</taxon>
        <taxon>Glomeromycetes</taxon>
        <taxon>Diversisporales</taxon>
        <taxon>Gigasporaceae</taxon>
        <taxon>Dentiscutata</taxon>
    </lineage>
</organism>
<feature type="non-terminal residue" evidence="1">
    <location>
        <position position="1"/>
    </location>
</feature>
<comment type="caution">
    <text evidence="1">The sequence shown here is derived from an EMBL/GenBank/DDBJ whole genome shotgun (WGS) entry which is preliminary data.</text>
</comment>
<accession>A0ACA9LIA0</accession>
<dbReference type="Proteomes" id="UP000789702">
    <property type="component" value="Unassembled WGS sequence"/>
</dbReference>
<name>A0ACA9LIA0_9GLOM</name>
<dbReference type="EMBL" id="CAJVPU010004231">
    <property type="protein sequence ID" value="CAG8529965.1"/>
    <property type="molecule type" value="Genomic_DNA"/>
</dbReference>